<dbReference type="OrthoDB" id="2788229at2759"/>
<keyword evidence="2" id="KW-1185">Reference proteome</keyword>
<sequence>MVQSSPIPSLMDRVPQEIHDMIIDIAAALPGAYVLKSASLVCRAWEAASRSHLFSSDFDFCPESISFLANGAAERILNSIREARFEDSYRYAYDWNLEALAIQMGEDMQKILPKMTNLYSLAFLCCDAKLVISLVGKAFKGNEKITELRIWSSEEENPFPSYRSVRETIAHFPALEMLDWNNSILGSTEDEATEFSAPVPPNLRTVDLGEEGVYDILDWLVEGGAAGSIQCLAINTLFDDELHFIRHFARLEHLSLPGILPSDERCEGEFERMLAPCSRLKALQLGIRVSFPNFGRDALTPPDIGRSSSDLQVQSPESGKVPWYSELLAGISSPVLSKLWLRVHYEEHPQDPLDPMDWKTLNTLLQTSQSYAQLKELEIYAGGLSGRQRSSAEDCEKWIRKELNGVRSGIRLLVKAW</sequence>
<evidence type="ECO:0008006" key="3">
    <source>
        <dbReference type="Google" id="ProtNLM"/>
    </source>
</evidence>
<gene>
    <name evidence="1" type="ORF">DFP72DRAFT_225320</name>
</gene>
<reference evidence="1 2" key="1">
    <citation type="submission" date="2020-07" db="EMBL/GenBank/DDBJ databases">
        <title>Comparative genomics of pyrophilous fungi reveals a link between fire events and developmental genes.</title>
        <authorList>
            <consortium name="DOE Joint Genome Institute"/>
            <person name="Steindorff A.S."/>
            <person name="Carver A."/>
            <person name="Calhoun S."/>
            <person name="Stillman K."/>
            <person name="Liu H."/>
            <person name="Lipzen A."/>
            <person name="Pangilinan J."/>
            <person name="Labutti K."/>
            <person name="Bruns T.D."/>
            <person name="Grigoriev I.V."/>
        </authorList>
    </citation>
    <scope>NUCLEOTIDE SEQUENCE [LARGE SCALE GENOMIC DNA]</scope>
    <source>
        <strain evidence="1 2">CBS 144469</strain>
    </source>
</reference>
<dbReference type="EMBL" id="JACGCI010000021">
    <property type="protein sequence ID" value="KAF6757833.1"/>
    <property type="molecule type" value="Genomic_DNA"/>
</dbReference>
<dbReference type="SUPFAM" id="SSF52047">
    <property type="entry name" value="RNI-like"/>
    <property type="match status" value="1"/>
</dbReference>
<organism evidence="1 2">
    <name type="scientific">Ephemerocybe angulata</name>
    <dbReference type="NCBI Taxonomy" id="980116"/>
    <lineage>
        <taxon>Eukaryota</taxon>
        <taxon>Fungi</taxon>
        <taxon>Dikarya</taxon>
        <taxon>Basidiomycota</taxon>
        <taxon>Agaricomycotina</taxon>
        <taxon>Agaricomycetes</taxon>
        <taxon>Agaricomycetidae</taxon>
        <taxon>Agaricales</taxon>
        <taxon>Agaricineae</taxon>
        <taxon>Psathyrellaceae</taxon>
        <taxon>Ephemerocybe</taxon>
    </lineage>
</organism>
<evidence type="ECO:0000313" key="1">
    <source>
        <dbReference type="EMBL" id="KAF6757833.1"/>
    </source>
</evidence>
<dbReference type="InterPro" id="IPR032675">
    <property type="entry name" value="LRR_dom_sf"/>
</dbReference>
<proteinExistence type="predicted"/>
<dbReference type="AlphaFoldDB" id="A0A8H6M6Q1"/>
<protein>
    <recommendedName>
        <fullName evidence="3">F-box domain-containing protein</fullName>
    </recommendedName>
</protein>
<accession>A0A8H6M6Q1</accession>
<dbReference type="Proteomes" id="UP000521943">
    <property type="component" value="Unassembled WGS sequence"/>
</dbReference>
<name>A0A8H6M6Q1_9AGAR</name>
<dbReference type="Gene3D" id="3.80.10.10">
    <property type="entry name" value="Ribonuclease Inhibitor"/>
    <property type="match status" value="1"/>
</dbReference>
<comment type="caution">
    <text evidence="1">The sequence shown here is derived from an EMBL/GenBank/DDBJ whole genome shotgun (WGS) entry which is preliminary data.</text>
</comment>
<evidence type="ECO:0000313" key="2">
    <source>
        <dbReference type="Proteomes" id="UP000521943"/>
    </source>
</evidence>